<organism evidence="12 13">
    <name type="scientific">Ruminococcus turbiniformis</name>
    <dbReference type="NCBI Taxonomy" id="2881258"/>
    <lineage>
        <taxon>Bacteria</taxon>
        <taxon>Bacillati</taxon>
        <taxon>Bacillota</taxon>
        <taxon>Clostridia</taxon>
        <taxon>Eubacteriales</taxon>
        <taxon>Oscillospiraceae</taxon>
        <taxon>Ruminococcus</taxon>
    </lineage>
</organism>
<feature type="domain" description="Acylphosphatase-like" evidence="10">
    <location>
        <begin position="20"/>
        <end position="113"/>
    </location>
</feature>
<dbReference type="InterPro" id="IPR004421">
    <property type="entry name" value="Carbamoyltransferase_HypF"/>
</dbReference>
<dbReference type="InterPro" id="IPR041440">
    <property type="entry name" value="HypF_C"/>
</dbReference>
<dbReference type="PIRSF" id="PIRSF006256">
    <property type="entry name" value="CMPcnvr_hdrg_mat"/>
    <property type="match status" value="1"/>
</dbReference>
<evidence type="ECO:0000313" key="13">
    <source>
        <dbReference type="Proteomes" id="UP001198151"/>
    </source>
</evidence>
<evidence type="ECO:0000256" key="5">
    <source>
        <dbReference type="ARBA" id="ARBA00022723"/>
    </source>
</evidence>
<evidence type="ECO:0000256" key="4">
    <source>
        <dbReference type="ARBA" id="ARBA00022598"/>
    </source>
</evidence>
<evidence type="ECO:0000313" key="12">
    <source>
        <dbReference type="EMBL" id="MCC2253915.1"/>
    </source>
</evidence>
<dbReference type="InterPro" id="IPR051060">
    <property type="entry name" value="Carbamoyltrans_HypF-like"/>
</dbReference>
<dbReference type="Proteomes" id="UP001198151">
    <property type="component" value="Unassembled WGS sequence"/>
</dbReference>
<accession>A0ABS8FV39</accession>
<dbReference type="Gene3D" id="3.30.420.360">
    <property type="match status" value="1"/>
</dbReference>
<feature type="active site" evidence="9">
    <location>
        <position position="35"/>
    </location>
</feature>
<evidence type="ECO:0000256" key="8">
    <source>
        <dbReference type="ARBA" id="ARBA00048220"/>
    </source>
</evidence>
<dbReference type="Pfam" id="PF17788">
    <property type="entry name" value="HypF_C"/>
    <property type="match status" value="1"/>
</dbReference>
<dbReference type="EMBL" id="JAJEQX010000007">
    <property type="protein sequence ID" value="MCC2253915.1"/>
    <property type="molecule type" value="Genomic_DNA"/>
</dbReference>
<comment type="caution">
    <text evidence="12">The sequence shown here is derived from an EMBL/GenBank/DDBJ whole genome shotgun (WGS) entry which is preliminary data.</text>
</comment>
<dbReference type="InterPro" id="IPR055128">
    <property type="entry name" value="HypF_C_2"/>
</dbReference>
<dbReference type="InterPro" id="IPR011125">
    <property type="entry name" value="Znf_HypF"/>
</dbReference>
<comment type="similarity">
    <text evidence="2">Belongs to the carbamoyltransferase HypF family.</text>
</comment>
<evidence type="ECO:0000256" key="6">
    <source>
        <dbReference type="ARBA" id="ARBA00022771"/>
    </source>
</evidence>
<dbReference type="Pfam" id="PF00708">
    <property type="entry name" value="Acylphosphatase"/>
    <property type="match status" value="1"/>
</dbReference>
<sequence>MNLSSDKKNTKQEERKNETYVRFRAEGIVQGVGFRPFLHRLAGELNIRGWVRNTSSGLDGELAGTGQALDAFVRRIRLSPPPAAVVENVELSPCPPPEDREKARQFETFTIRESRISDGFTLISPDIGICPECEAELKDKSDRRYRYPFINCTNCGPRYTIIESLPYDRKNTVMKGFAMCKKCSAEYSDIRDRRYHAQPDCCPKCGPQVFYVDAGTAEACMLAGAQGFCTGAGRKAFSAAVREQNVFARAQGVLKKGGILAVKGIGGIHLACDAMNPEAVKRLRAGKHRPEKPLAVMCGTLEAARRMCRISEEEERLLQSPARPIVLLAKKDKNAYPELSFSPRLGVMLPYTPLHLLLTDQTFGGPDILVMTSGNLPGCPVLTGNQAAVQALSRTADGFLFHNRKIQNRCDDSLVSVLGARTYFLRKSRGYTPSPIRLPFDADGIFAMGAEQKASFALGRGRLAFISPYIGDLKNAETLAHYSEALDTYRRLFRIRPSMYVCDLHPDYLSTREAEHAAKESAFPILHVQHHWAHMASCMTDNGVDTACFGIIWDGTGLGTDGTVWGGEFLTGDLQRFSRDGSIRPICLAGGDQAAKEIGRIALALVRDAAGLTGFSAGSPDAVRAEVLTEKISTKETAPCEAAPCENLLQKIPLPESECLLLSRLLDSGTCPRASSIGRLFDGICALILNRREVTYEGEGAALVEALSPAETADELPGGADSLKELSYPVTFYTENGVRYFDTRPLITEILRDMDRQQNSGETALRFMATLCCMALEQCITLNPKRLPVVLSGGVFQNRFLLSGITALLEKNGFSVYTHRQVSPNDEGISLGQLGIAQKIRLQEIRMQEIRTRKE</sequence>
<keyword evidence="9" id="KW-0378">Hydrolase</keyword>
<dbReference type="PANTHER" id="PTHR42959">
    <property type="entry name" value="CARBAMOYLTRANSFERASE"/>
    <property type="match status" value="1"/>
</dbReference>
<evidence type="ECO:0000256" key="2">
    <source>
        <dbReference type="ARBA" id="ARBA00008097"/>
    </source>
</evidence>
<dbReference type="InterPro" id="IPR017945">
    <property type="entry name" value="DHBP_synth_RibB-like_a/b_dom"/>
</dbReference>
<keyword evidence="6" id="KW-0863">Zinc-finger</keyword>
<evidence type="ECO:0000256" key="7">
    <source>
        <dbReference type="ARBA" id="ARBA00022833"/>
    </source>
</evidence>
<feature type="active site" evidence="9">
    <location>
        <position position="53"/>
    </location>
</feature>
<dbReference type="Gene3D" id="3.90.870.50">
    <property type="match status" value="1"/>
</dbReference>
<evidence type="ECO:0000259" key="10">
    <source>
        <dbReference type="PROSITE" id="PS51160"/>
    </source>
</evidence>
<proteinExistence type="inferred from homology"/>
<dbReference type="Gene3D" id="3.30.110.120">
    <property type="match status" value="1"/>
</dbReference>
<reference evidence="12 13" key="1">
    <citation type="submission" date="2021-10" db="EMBL/GenBank/DDBJ databases">
        <title>Anaerobic single-cell dispensing facilitates the cultivation of human gut bacteria.</title>
        <authorList>
            <person name="Afrizal A."/>
        </authorList>
    </citation>
    <scope>NUCLEOTIDE SEQUENCE [LARGE SCALE GENOMIC DNA]</scope>
    <source>
        <strain evidence="12 13">CLA-AA-H200</strain>
    </source>
</reference>
<dbReference type="PROSITE" id="PS51160">
    <property type="entry name" value="ACYLPHOSPHATASE_3"/>
    <property type="match status" value="1"/>
</dbReference>
<keyword evidence="13" id="KW-1185">Reference proteome</keyword>
<dbReference type="EC" id="3.6.1.7" evidence="9"/>
<dbReference type="SUPFAM" id="SSF54975">
    <property type="entry name" value="Acylphosphatase/BLUF domain-like"/>
    <property type="match status" value="1"/>
</dbReference>
<dbReference type="GO" id="GO:0016874">
    <property type="term" value="F:ligase activity"/>
    <property type="evidence" value="ECO:0007669"/>
    <property type="project" value="UniProtKB-KW"/>
</dbReference>
<comment type="catalytic activity">
    <reaction evidence="8">
        <text>C-terminal L-cysteinyl-[HypE protein] + carbamoyl phosphate + ATP + H2O = C-terminal S-carboxamide-L-cysteinyl-[HypE protein] + AMP + phosphate + diphosphate + H(+)</text>
        <dbReference type="Rhea" id="RHEA:55636"/>
        <dbReference type="Rhea" id="RHEA-COMP:14247"/>
        <dbReference type="Rhea" id="RHEA-COMP:14392"/>
        <dbReference type="ChEBI" id="CHEBI:15377"/>
        <dbReference type="ChEBI" id="CHEBI:15378"/>
        <dbReference type="ChEBI" id="CHEBI:30616"/>
        <dbReference type="ChEBI" id="CHEBI:33019"/>
        <dbReference type="ChEBI" id="CHEBI:43474"/>
        <dbReference type="ChEBI" id="CHEBI:58228"/>
        <dbReference type="ChEBI" id="CHEBI:76913"/>
        <dbReference type="ChEBI" id="CHEBI:139126"/>
        <dbReference type="ChEBI" id="CHEBI:456215"/>
    </reaction>
</comment>
<evidence type="ECO:0000256" key="3">
    <source>
        <dbReference type="ARBA" id="ARBA00015991"/>
    </source>
</evidence>
<keyword evidence="4 12" id="KW-0436">Ligase</keyword>
<dbReference type="Pfam" id="PF22521">
    <property type="entry name" value="HypF_C_2"/>
    <property type="match status" value="1"/>
</dbReference>
<feature type="domain" description="YrdC-like" evidence="11">
    <location>
        <begin position="244"/>
        <end position="430"/>
    </location>
</feature>
<dbReference type="Pfam" id="PF07503">
    <property type="entry name" value="zf-HYPF"/>
    <property type="match status" value="2"/>
</dbReference>
<dbReference type="SUPFAM" id="SSF55821">
    <property type="entry name" value="YrdC/RibB"/>
    <property type="match status" value="1"/>
</dbReference>
<keyword evidence="5" id="KW-0479">Metal-binding</keyword>
<name>A0ABS8FV39_9FIRM</name>
<dbReference type="PANTHER" id="PTHR42959:SF1">
    <property type="entry name" value="CARBAMOYLTRANSFERASE HYPF"/>
    <property type="match status" value="1"/>
</dbReference>
<dbReference type="InterPro" id="IPR036046">
    <property type="entry name" value="Acylphosphatase-like_dom_sf"/>
</dbReference>
<dbReference type="PROSITE" id="PS51163">
    <property type="entry name" value="YRDC"/>
    <property type="match status" value="1"/>
</dbReference>
<comment type="catalytic activity">
    <reaction evidence="9">
        <text>an acyl phosphate + H2O = a carboxylate + phosphate + H(+)</text>
        <dbReference type="Rhea" id="RHEA:14965"/>
        <dbReference type="ChEBI" id="CHEBI:15377"/>
        <dbReference type="ChEBI" id="CHEBI:15378"/>
        <dbReference type="ChEBI" id="CHEBI:29067"/>
        <dbReference type="ChEBI" id="CHEBI:43474"/>
        <dbReference type="ChEBI" id="CHEBI:59918"/>
        <dbReference type="EC" id="3.6.1.7"/>
    </reaction>
</comment>
<comment type="pathway">
    <text evidence="1">Protein modification; [NiFe] hydrogenase maturation.</text>
</comment>
<evidence type="ECO:0000256" key="9">
    <source>
        <dbReference type="PROSITE-ProRule" id="PRU00520"/>
    </source>
</evidence>
<dbReference type="Gene3D" id="3.30.420.40">
    <property type="match status" value="1"/>
</dbReference>
<protein>
    <recommendedName>
        <fullName evidence="3 9">acylphosphatase</fullName>
        <ecNumber evidence="9">3.6.1.7</ecNumber>
    </recommendedName>
</protein>
<dbReference type="InterPro" id="IPR006070">
    <property type="entry name" value="Sua5-like_dom"/>
</dbReference>
<keyword evidence="7" id="KW-0862">Zinc</keyword>
<dbReference type="InterPro" id="IPR001792">
    <property type="entry name" value="Acylphosphatase-like_dom"/>
</dbReference>
<evidence type="ECO:0000256" key="1">
    <source>
        <dbReference type="ARBA" id="ARBA00004711"/>
    </source>
</evidence>
<dbReference type="NCBIfam" id="TIGR00143">
    <property type="entry name" value="hypF"/>
    <property type="match status" value="1"/>
</dbReference>
<evidence type="ECO:0000259" key="11">
    <source>
        <dbReference type="PROSITE" id="PS51163"/>
    </source>
</evidence>
<gene>
    <name evidence="12" type="primary">hypF</name>
    <name evidence="12" type="ORF">LKD70_05610</name>
</gene>
<dbReference type="Pfam" id="PF01300">
    <property type="entry name" value="Sua5_yciO_yrdC"/>
    <property type="match status" value="1"/>
</dbReference>
<dbReference type="RefSeq" id="WP_227707056.1">
    <property type="nucleotide sequence ID" value="NZ_JAJEQX010000007.1"/>
</dbReference>